<sequence length="326" mass="34912">MHEQQLPEPLVPEDCDLADFAFMPLDVARLRDSDLAANETPEACWAAVLLWSAAWHQVPAGSMPDNDAWIAKQAGYALRGRIDPKWKRVREGAMHGWVLCSDGRYHHPVVAEKARDAWASKLMQRWRTECARIKKHNDRHGTSVGRPSYEEWISSGRPAGQPLPLPGDKGSCPEGQGGGVPGDSQLGPDGQGAYVPDESHSKRQGEGQGQGQGQGQGHPIYSVPDGTGGSPARLTDPGEIIFGYGLSMLVNAGTADKAARSFLGGLRKAHGDAALIDKLRECAKARPLQPLEWLAAALPPPSVGGPNRGPQANNKHSAAYAAIVED</sequence>
<feature type="region of interest" description="Disordered" evidence="1">
    <location>
        <begin position="302"/>
        <end position="326"/>
    </location>
</feature>
<feature type="compositionally biased region" description="Gly residues" evidence="1">
    <location>
        <begin position="206"/>
        <end position="216"/>
    </location>
</feature>
<accession>A0ABW5EJQ3</accession>
<name>A0ABW5EJQ3_9BURK</name>
<dbReference type="Proteomes" id="UP001597287">
    <property type="component" value="Unassembled WGS sequence"/>
</dbReference>
<evidence type="ECO:0000256" key="1">
    <source>
        <dbReference type="SAM" id="MobiDB-lite"/>
    </source>
</evidence>
<feature type="region of interest" description="Disordered" evidence="1">
    <location>
        <begin position="137"/>
        <end position="234"/>
    </location>
</feature>
<organism evidence="2 3">
    <name type="scientific">Delftia deserti</name>
    <dbReference type="NCBI Taxonomy" id="1651218"/>
    <lineage>
        <taxon>Bacteria</taxon>
        <taxon>Pseudomonadati</taxon>
        <taxon>Pseudomonadota</taxon>
        <taxon>Betaproteobacteria</taxon>
        <taxon>Burkholderiales</taxon>
        <taxon>Comamonadaceae</taxon>
        <taxon>Delftia</taxon>
    </lineage>
</organism>
<keyword evidence="3" id="KW-1185">Reference proteome</keyword>
<evidence type="ECO:0000313" key="2">
    <source>
        <dbReference type="EMBL" id="MFD2317931.1"/>
    </source>
</evidence>
<evidence type="ECO:0000313" key="3">
    <source>
        <dbReference type="Proteomes" id="UP001597287"/>
    </source>
</evidence>
<proteinExistence type="predicted"/>
<dbReference type="CDD" id="cd22958">
    <property type="entry name" value="DD_DPY30_SDC1-like"/>
    <property type="match status" value="1"/>
</dbReference>
<comment type="caution">
    <text evidence="2">The sequence shown here is derived from an EMBL/GenBank/DDBJ whole genome shotgun (WGS) entry which is preliminary data.</text>
</comment>
<dbReference type="RefSeq" id="WP_380104657.1">
    <property type="nucleotide sequence ID" value="NZ_JBHSIH010000001.1"/>
</dbReference>
<dbReference type="EMBL" id="JBHUIG010000003">
    <property type="protein sequence ID" value="MFD2317931.1"/>
    <property type="molecule type" value="Genomic_DNA"/>
</dbReference>
<reference evidence="3" key="1">
    <citation type="journal article" date="2019" name="Int. J. Syst. Evol. Microbiol.">
        <title>The Global Catalogue of Microorganisms (GCM) 10K type strain sequencing project: providing services to taxonomists for standard genome sequencing and annotation.</title>
        <authorList>
            <consortium name="The Broad Institute Genomics Platform"/>
            <consortium name="The Broad Institute Genome Sequencing Center for Infectious Disease"/>
            <person name="Wu L."/>
            <person name="Ma J."/>
        </authorList>
    </citation>
    <scope>NUCLEOTIDE SEQUENCE [LARGE SCALE GENOMIC DNA]</scope>
    <source>
        <strain evidence="3">CCUG 62793</strain>
    </source>
</reference>
<protein>
    <submittedName>
        <fullName evidence="2">DUF1376 domain-containing protein</fullName>
    </submittedName>
</protein>
<gene>
    <name evidence="2" type="ORF">ACFSPV_04395</name>
</gene>